<reference evidence="2 3" key="1">
    <citation type="submission" date="2015-03" db="EMBL/GenBank/DDBJ databases">
        <authorList>
            <person name="Morales-Cruz A."/>
            <person name="Amrine K.C."/>
            <person name="Cantu D."/>
        </authorList>
    </citation>
    <scope>NUCLEOTIDE SEQUENCE [LARGE SCALE GENOMIC DNA]</scope>
    <source>
        <strain evidence="2">DS831</strain>
    </source>
</reference>
<dbReference type="Gene3D" id="1.20.120.1020">
    <property type="entry name" value="Prion-inhibition and propagation, HeLo domain"/>
    <property type="match status" value="1"/>
</dbReference>
<accession>A0A0G2EFN2</accession>
<evidence type="ECO:0000313" key="3">
    <source>
        <dbReference type="Proteomes" id="UP000034182"/>
    </source>
</evidence>
<dbReference type="Pfam" id="PF14479">
    <property type="entry name" value="HeLo"/>
    <property type="match status" value="1"/>
</dbReference>
<evidence type="ECO:0000313" key="2">
    <source>
        <dbReference type="EMBL" id="KKY21259.1"/>
    </source>
</evidence>
<dbReference type="SUPFAM" id="SSF56112">
    <property type="entry name" value="Protein kinase-like (PK-like)"/>
    <property type="match status" value="1"/>
</dbReference>
<proteinExistence type="predicted"/>
<sequence length="698" mass="79021">MDLGIGAVSLTFQVFSGCMKGYQLLTEARHMEAEHKYMRIQLKKEQHRLLDWGHVAGVGVRDDELVISSSDKGLLHDVLEQQQNLLLEFGRYETRYRKGPLERLKKPFIVVDEIFDFEVDDDEAAAAVEASSPRPLLRAADTDFETRFPEGEELLKKALTWAKGARSFPKRLRWAAFDKDKMETLLLRLSRLNDFLRELLTTQQLSHLNLRQEQTCYQIIQLNNKMDQLVEIVKAGSEWSNLTSNGRSDAHGSFPSAHGSGRMNLALRAKELLQDLPLIPLSRVESMEYVRGEAQERGLPNRSLTQLARFKALETAISGQQSLTDDRATALQLGPDASSITDVELPAVLFTMTSDEDDDGDQNRRAEALFGSKSVWIEWKTYEPRVFDGEPDHKVVKRIEALVVLLKENSRSCQFRAPRCLGYFRDIDVETGEDRCRFGVVFEKPSSVPPSTQPISLLDLLRATERGTMDMPSLTERAKLAKVVTKALEELHAVNWLHKGLRSENILFFECELDPEDLRPDCHNGEPLSLELDLSRPYLSGFDYARPAQNEDLTEKPPENAAYDLYRHPDVQGSRAEGDNAASFQKTFDIYALGIILLEIAYWQPIDRILRIDLPKARPSTTLRVRNRLLSERKLLGHVKSHAGVVLEQVVRACLIGAEALVDGFTGGKFDEKEPVQAVQLQAGFYKHVVEKLAEVKI</sequence>
<name>A0A0G2EFN2_9PEZI</name>
<dbReference type="EMBL" id="LAQI01000086">
    <property type="protein sequence ID" value="KKY21259.1"/>
    <property type="molecule type" value="Genomic_DNA"/>
</dbReference>
<protein>
    <recommendedName>
        <fullName evidence="1">Protein kinase domain-containing protein</fullName>
    </recommendedName>
</protein>
<dbReference type="GO" id="GO:0005524">
    <property type="term" value="F:ATP binding"/>
    <property type="evidence" value="ECO:0007669"/>
    <property type="project" value="InterPro"/>
</dbReference>
<gene>
    <name evidence="2" type="ORF">UCDDS831_g04327</name>
</gene>
<comment type="caution">
    <text evidence="2">The sequence shown here is derived from an EMBL/GenBank/DDBJ whole genome shotgun (WGS) entry which is preliminary data.</text>
</comment>
<dbReference type="GO" id="GO:0004672">
    <property type="term" value="F:protein kinase activity"/>
    <property type="evidence" value="ECO:0007669"/>
    <property type="project" value="InterPro"/>
</dbReference>
<dbReference type="InterPro" id="IPR000719">
    <property type="entry name" value="Prot_kinase_dom"/>
</dbReference>
<feature type="domain" description="Protein kinase" evidence="1">
    <location>
        <begin position="307"/>
        <end position="698"/>
    </location>
</feature>
<dbReference type="InterPro" id="IPR011009">
    <property type="entry name" value="Kinase-like_dom_sf"/>
</dbReference>
<dbReference type="PANTHER" id="PTHR37542">
    <property type="entry name" value="HELO DOMAIN-CONTAINING PROTEIN-RELATED"/>
    <property type="match status" value="1"/>
</dbReference>
<reference evidence="2 3" key="2">
    <citation type="submission" date="2015-05" db="EMBL/GenBank/DDBJ databases">
        <title>Distinctive expansion of gene families associated with plant cell wall degradation and secondary metabolism in the genomes of grapevine trunk pathogens.</title>
        <authorList>
            <person name="Lawrence D.P."/>
            <person name="Travadon R."/>
            <person name="Rolshausen P.E."/>
            <person name="Baumgartner K."/>
        </authorList>
    </citation>
    <scope>NUCLEOTIDE SEQUENCE [LARGE SCALE GENOMIC DNA]</scope>
    <source>
        <strain evidence="2">DS831</strain>
    </source>
</reference>
<dbReference type="AlphaFoldDB" id="A0A0G2EFN2"/>
<dbReference type="InterPro" id="IPR038305">
    <property type="entry name" value="HeLo_sf"/>
</dbReference>
<dbReference type="PANTHER" id="PTHR37542:SF1">
    <property type="entry name" value="PRION-INHIBITION AND PROPAGATION HELO DOMAIN-CONTAINING PROTEIN"/>
    <property type="match status" value="1"/>
</dbReference>
<dbReference type="InterPro" id="IPR029498">
    <property type="entry name" value="HeLo_dom"/>
</dbReference>
<dbReference type="Proteomes" id="UP000034182">
    <property type="component" value="Unassembled WGS sequence"/>
</dbReference>
<dbReference type="Gene3D" id="1.10.510.10">
    <property type="entry name" value="Transferase(Phosphotransferase) domain 1"/>
    <property type="match status" value="1"/>
</dbReference>
<organism evidence="2 3">
    <name type="scientific">Diplodia seriata</name>
    <dbReference type="NCBI Taxonomy" id="420778"/>
    <lineage>
        <taxon>Eukaryota</taxon>
        <taxon>Fungi</taxon>
        <taxon>Dikarya</taxon>
        <taxon>Ascomycota</taxon>
        <taxon>Pezizomycotina</taxon>
        <taxon>Dothideomycetes</taxon>
        <taxon>Dothideomycetes incertae sedis</taxon>
        <taxon>Botryosphaeriales</taxon>
        <taxon>Botryosphaeriaceae</taxon>
        <taxon>Diplodia</taxon>
    </lineage>
</organism>
<evidence type="ECO:0000259" key="1">
    <source>
        <dbReference type="PROSITE" id="PS50011"/>
    </source>
</evidence>
<dbReference type="PROSITE" id="PS50011">
    <property type="entry name" value="PROTEIN_KINASE_DOM"/>
    <property type="match status" value="1"/>
</dbReference>